<keyword evidence="1" id="KW-0833">Ubl conjugation pathway</keyword>
<organism evidence="3 4">
    <name type="scientific">Calicophoron daubneyi</name>
    <name type="common">Rumen fluke</name>
    <name type="synonym">Paramphistomum daubneyi</name>
    <dbReference type="NCBI Taxonomy" id="300641"/>
    <lineage>
        <taxon>Eukaryota</taxon>
        <taxon>Metazoa</taxon>
        <taxon>Spiralia</taxon>
        <taxon>Lophotrochozoa</taxon>
        <taxon>Platyhelminthes</taxon>
        <taxon>Trematoda</taxon>
        <taxon>Digenea</taxon>
        <taxon>Plagiorchiida</taxon>
        <taxon>Pronocephalata</taxon>
        <taxon>Paramphistomoidea</taxon>
        <taxon>Paramphistomidae</taxon>
        <taxon>Calicophoron</taxon>
    </lineage>
</organism>
<evidence type="ECO:0000313" key="4">
    <source>
        <dbReference type="Proteomes" id="UP001497525"/>
    </source>
</evidence>
<evidence type="ECO:0000259" key="2">
    <source>
        <dbReference type="PROSITE" id="PS50127"/>
    </source>
</evidence>
<evidence type="ECO:0000313" key="3">
    <source>
        <dbReference type="EMBL" id="CAL5132323.1"/>
    </source>
</evidence>
<protein>
    <recommendedName>
        <fullName evidence="2">UBC core domain-containing protein</fullName>
    </recommendedName>
</protein>
<reference evidence="3" key="1">
    <citation type="submission" date="2024-06" db="EMBL/GenBank/DDBJ databases">
        <authorList>
            <person name="Liu X."/>
            <person name="Lenzi L."/>
            <person name="Haldenby T S."/>
            <person name="Uol C."/>
        </authorList>
    </citation>
    <scope>NUCLEOTIDE SEQUENCE</scope>
</reference>
<dbReference type="PANTHER" id="PTHR24068">
    <property type="entry name" value="UBIQUITIN-CONJUGATING ENZYME E2"/>
    <property type="match status" value="1"/>
</dbReference>
<gene>
    <name evidence="3" type="ORF">CDAUBV1_LOCUS5159</name>
</gene>
<dbReference type="SUPFAM" id="SSF54495">
    <property type="entry name" value="UBC-like"/>
    <property type="match status" value="1"/>
</dbReference>
<dbReference type="InterPro" id="IPR000608">
    <property type="entry name" value="UBC"/>
</dbReference>
<dbReference type="FunFam" id="3.10.110.10:FF:000026">
    <property type="entry name" value="Ubiquitin-conjugating enzyme E2 variant"/>
    <property type="match status" value="1"/>
</dbReference>
<dbReference type="AlphaFoldDB" id="A0AAV2T4B4"/>
<proteinExistence type="predicted"/>
<feature type="domain" description="UBC core" evidence="2">
    <location>
        <begin position="16"/>
        <end position="149"/>
    </location>
</feature>
<accession>A0AAV2T4B4</accession>
<dbReference type="Proteomes" id="UP001497525">
    <property type="component" value="Unassembled WGS sequence"/>
</dbReference>
<dbReference type="Pfam" id="PF00179">
    <property type="entry name" value="UQ_con"/>
    <property type="match status" value="1"/>
</dbReference>
<dbReference type="InterPro" id="IPR016135">
    <property type="entry name" value="UBQ-conjugating_enzyme/RWD"/>
</dbReference>
<sequence>MAGHNHEARGEKVIVPRNFYLLDELEQGQRGCQEGTISWGLDDMEDATLTRWNGMILGPNRTPYEGRIYNLRIECGPKYPDAPPAVRFVTKVRMHGVNETNGQIDPRMFPTLTKWTRGLCMRHVLLELRQKMASPENARLSQPPENSTF</sequence>
<dbReference type="SMART" id="SM00212">
    <property type="entry name" value="UBCc"/>
    <property type="match status" value="1"/>
</dbReference>
<evidence type="ECO:0000256" key="1">
    <source>
        <dbReference type="ARBA" id="ARBA00022786"/>
    </source>
</evidence>
<dbReference type="PROSITE" id="PS50127">
    <property type="entry name" value="UBC_2"/>
    <property type="match status" value="1"/>
</dbReference>
<dbReference type="Gene3D" id="3.10.110.10">
    <property type="entry name" value="Ubiquitin Conjugating Enzyme"/>
    <property type="match status" value="1"/>
</dbReference>
<dbReference type="EMBL" id="CAXLJL010000123">
    <property type="protein sequence ID" value="CAL5132323.1"/>
    <property type="molecule type" value="Genomic_DNA"/>
</dbReference>
<name>A0AAV2T4B4_CALDB</name>
<dbReference type="CDD" id="cd23807">
    <property type="entry name" value="UEV_UBE2V"/>
    <property type="match status" value="1"/>
</dbReference>
<comment type="caution">
    <text evidence="3">The sequence shown here is derived from an EMBL/GenBank/DDBJ whole genome shotgun (WGS) entry which is preliminary data.</text>
</comment>